<evidence type="ECO:0000313" key="2">
    <source>
        <dbReference type="Proteomes" id="UP000286806"/>
    </source>
</evidence>
<protein>
    <submittedName>
        <fullName evidence="1">Uncharacterized protein</fullName>
    </submittedName>
</protein>
<sequence length="91" mass="10611">MGSEWMIDWSRKTATHTGGLKLQFIKQEEFNRKYEITTRDDRSAVHEPDGWVRLVVDGLKSDRPVNVTDIHDLLLAGQNAFLEEARRREQT</sequence>
<organism evidence="1 2">
    <name type="scientific">Sulfuriferula multivorans</name>
    <dbReference type="NCBI Taxonomy" id="1559896"/>
    <lineage>
        <taxon>Bacteria</taxon>
        <taxon>Pseudomonadati</taxon>
        <taxon>Pseudomonadota</taxon>
        <taxon>Betaproteobacteria</taxon>
        <taxon>Nitrosomonadales</taxon>
        <taxon>Sulfuricellaceae</taxon>
        <taxon>Sulfuriferula</taxon>
    </lineage>
</organism>
<name>A0A401JE86_9PROT</name>
<dbReference type="Proteomes" id="UP000286806">
    <property type="component" value="Unassembled WGS sequence"/>
</dbReference>
<keyword evidence="2" id="KW-1185">Reference proteome</keyword>
<evidence type="ECO:0000313" key="1">
    <source>
        <dbReference type="EMBL" id="GBL45932.1"/>
    </source>
</evidence>
<reference evidence="1 2" key="1">
    <citation type="journal article" date="2019" name="Front. Microbiol.">
        <title>Genomes of Neutrophilic Sulfur-Oxidizing Chemolithoautotrophs Representing 9 Proteobacterial Species From 8 Genera.</title>
        <authorList>
            <person name="Watanabe T."/>
            <person name="Kojima H."/>
            <person name="Umezawa K."/>
            <person name="Hori C."/>
            <person name="Takasuka T.E."/>
            <person name="Kato Y."/>
            <person name="Fukui M."/>
        </authorList>
    </citation>
    <scope>NUCLEOTIDE SEQUENCE [LARGE SCALE GENOMIC DNA]</scope>
    <source>
        <strain evidence="1 2">TTN</strain>
    </source>
</reference>
<gene>
    <name evidence="1" type="ORF">SFMTTN_1743</name>
</gene>
<dbReference type="RefSeq" id="WP_124704739.1">
    <property type="nucleotide sequence ID" value="NZ_BGOW01000015.1"/>
</dbReference>
<dbReference type="AlphaFoldDB" id="A0A401JE86"/>
<accession>A0A401JE86</accession>
<proteinExistence type="predicted"/>
<dbReference type="EMBL" id="BGOW01000015">
    <property type="protein sequence ID" value="GBL45932.1"/>
    <property type="molecule type" value="Genomic_DNA"/>
</dbReference>
<comment type="caution">
    <text evidence="1">The sequence shown here is derived from an EMBL/GenBank/DDBJ whole genome shotgun (WGS) entry which is preliminary data.</text>
</comment>